<keyword evidence="3" id="KW-1185">Reference proteome</keyword>
<feature type="region of interest" description="Disordered" evidence="1">
    <location>
        <begin position="1"/>
        <end position="22"/>
    </location>
</feature>
<evidence type="ECO:0000313" key="3">
    <source>
        <dbReference type="Proteomes" id="UP000287866"/>
    </source>
</evidence>
<dbReference type="AlphaFoldDB" id="A0A8T6R632"/>
<sequence>MSEPPRTVRQPSPHEAIEGFPSPGRRVTHAYRELNTAMYGTDEQKKALGSPALLARPWDPPTCVDPELRAELWDWLDRVATWLNHEYAWDVTGLIPTCWPKHPHLVHEIAVLADLRRRAGLALTADAMEEWHRYALPAFTERTRQRLKSHCEEGGHQPWPAYGRHTRHTAQAAVEERARVFQRDIDTLTSQPEVANPAAPRLRLVDVDQFDLVTGEAPD</sequence>
<dbReference type="EMBL" id="SAYU02000087">
    <property type="protein sequence ID" value="NHA69969.1"/>
    <property type="molecule type" value="Genomic_DNA"/>
</dbReference>
<dbReference type="Proteomes" id="UP000287866">
    <property type="component" value="Unassembled WGS sequence"/>
</dbReference>
<evidence type="ECO:0000256" key="1">
    <source>
        <dbReference type="SAM" id="MobiDB-lite"/>
    </source>
</evidence>
<comment type="caution">
    <text evidence="2">The sequence shown here is derived from an EMBL/GenBank/DDBJ whole genome shotgun (WGS) entry which is preliminary data.</text>
</comment>
<organism evidence="2 3">
    <name type="scientific">Phycicoccus flavus</name>
    <dbReference type="NCBI Taxonomy" id="2502783"/>
    <lineage>
        <taxon>Bacteria</taxon>
        <taxon>Bacillati</taxon>
        <taxon>Actinomycetota</taxon>
        <taxon>Actinomycetes</taxon>
        <taxon>Micrococcales</taxon>
        <taxon>Intrasporangiaceae</taxon>
        <taxon>Phycicoccus</taxon>
    </lineage>
</organism>
<evidence type="ECO:0000313" key="2">
    <source>
        <dbReference type="EMBL" id="NHA69969.1"/>
    </source>
</evidence>
<accession>A0A8T6R632</accession>
<name>A0A8T6R632_9MICO</name>
<reference evidence="2" key="1">
    <citation type="submission" date="2020-03" db="EMBL/GenBank/DDBJ databases">
        <title>Phycicoccus flavus sp. nov., a novel endophytic actinobacterium isolated from branch of Kandelia candel.</title>
        <authorList>
            <person name="Tuo L."/>
        </authorList>
    </citation>
    <scope>NUCLEOTIDE SEQUENCE</scope>
    <source>
        <strain evidence="2">CMS6Z-2</strain>
    </source>
</reference>
<protein>
    <submittedName>
        <fullName evidence="2">Uncharacterized protein</fullName>
    </submittedName>
</protein>
<dbReference type="RefSeq" id="WP_165566963.1">
    <property type="nucleotide sequence ID" value="NZ_SAYU02000087.1"/>
</dbReference>
<proteinExistence type="predicted"/>
<gene>
    <name evidence="2" type="ORF">EPD83_018200</name>
</gene>